<dbReference type="OMA" id="ADSMACH"/>
<reference evidence="14" key="1">
    <citation type="submission" date="2021-01" db="UniProtKB">
        <authorList>
            <consortium name="EnsemblPlants"/>
        </authorList>
    </citation>
    <scope>IDENTIFICATION</scope>
</reference>
<organism evidence="14 15">
    <name type="scientific">Kalanchoe fedtschenkoi</name>
    <name type="common">Lavender scallops</name>
    <name type="synonym">South American air plant</name>
    <dbReference type="NCBI Taxonomy" id="63787"/>
    <lineage>
        <taxon>Eukaryota</taxon>
        <taxon>Viridiplantae</taxon>
        <taxon>Streptophyta</taxon>
        <taxon>Embryophyta</taxon>
        <taxon>Tracheophyta</taxon>
        <taxon>Spermatophyta</taxon>
        <taxon>Magnoliopsida</taxon>
        <taxon>eudicotyledons</taxon>
        <taxon>Gunneridae</taxon>
        <taxon>Pentapetalae</taxon>
        <taxon>Saxifragales</taxon>
        <taxon>Crassulaceae</taxon>
        <taxon>Kalanchoe</taxon>
    </lineage>
</organism>
<evidence type="ECO:0000256" key="8">
    <source>
        <dbReference type="ARBA" id="ARBA00023242"/>
    </source>
</evidence>
<dbReference type="Pfam" id="PF06333">
    <property type="entry name" value="Med13_C"/>
    <property type="match status" value="1"/>
</dbReference>
<feature type="region of interest" description="Disordered" evidence="10">
    <location>
        <begin position="1493"/>
        <end position="1525"/>
    </location>
</feature>
<sequence length="1955" mass="212168">MWTNVFKIGGLQHLSWFQLLPQESDLSPLPDKRSSSDHYDTDRLLVLSSHLQLQKEGFLSTWTNSFVGPWDPSQGLHNPDDKIKLWLFIPGHHSFIVETAQSAVSKLRVVASGTWIAPGGSEEVSIALSQSLRNCIERALVGLSYVRFGEAFSRYHPFPPNEESFSRRGQPTIEFIFAATEDGIFVHAIITAKHIRAVCSDDIEKASRHSSSDLNDSVQVVVSPHGMRGRLTGYCPSDLVQEVYFNSAQFKTSNRLVGLPFQASQHHACNLRGKNCFVEVTLGFNGLQKASYKLNNDKSSHRRLEPNPVRNGVMNGSVNHDFCCERTFIYPVEAVVIPVLQTSLARSSLKRVWLQNWIGPSLSAPSFFLPSSGKMEYFDGFDIASHKLGLDSSNNSDDSSISSLSYSSSDTDHKMTTVTGELEADADSLTGPHYGLLTSDRTMGSKLLTGQKNSNGQLSEGINIPAQNVLNYSYGAEGNSVRSQWGWDHDDENETDAGMDIQILISEFGDFGDFFETNVLPFDEPPGTEEPQDLVVSAPDCGDVVSSPGVGIIDYSEQMLLPVVFPSSDGLIALPNAMEETLSRNNECTDIVPLPGPVDVTPAPLSGEFDYIAKAEALLTFAPEYGAIQTQISETSLPLFGDPYLPVSRKVESPSSSSNSYVYNATPPFSTASPSTCLPETPGASKERLGKHGPGAAPYSKTRYTLVGSEKEQHTKRLPTKRTNSASYEGLVMSTYSFRAKNADSSRKQNGDRTLGTKSPLSVKNVLATELECIMYQSSMCRTRHTLLNSCAASSSSFIRSAEAAGPSNHFAGEPSSVADNICTKYGAKQTDSMPHRLGHAFEGISDGPLSAPVGVWRTVGVAKGGKSSNSPSVDMCPSLPHKSFNEEGMFNQRQPLQELLDGMALLVQQATSLVDVTLDADCGDGPYGWLASQEQLRHGFSCGPSMVHAACGGSLASCHSMDAAGVELTDPLSLDVHASSVISLLQSDIKVALKSAFGILEGPLSITDWCRGSNQFAEAGTPGDGFSAESTLTDYRDSSSTISFLVGEPISPSLSSGSGSSSLKGSTNMDVNRADENKQRRSSTEIGSLELDHHMGSRAKATLLVLPLPSILVGYQDDWLKTSVNSLQLWEKAPLEPYATQKHMNYHVICPDINPLTSAAIDFFQQLGTVYESCKLGSHSPLPFGNQMEIDSGKLGSSGFVLLDCPRSMKIESSNATLVGSVSDYFLSLSNGWDLPNFLKSLSKVLKGLKIDFSSNPNAKDTSNRSCMVIYIVCPFPEPAAILQTVVESSVAAGSVIFSSDMDRKSMLYTQVGKALNGSLVTDEVSSSNILTISGFSVSKLVLQIVSVDTIFRVTHPAYSELAILKEMAFTVYNKARRISRGSSVDGLHSSYLTGRSQSQSIMMPMNSPISGMGKDCVGSRMAGSSVPREGEWDSSWQTARSGCPSYDSNRMGEYFMQDEPRYMFEPLFILAEPGSIDHGVSPTMLNMSSDKLFPGDSGGVSSSGSVDNMPNSQHHGSDTPDGYGSDHQKSAPCIHCCYGWTEDWRWLVCIWTDSRGELLDSHVFPFGGISSRQDTKGLQCLFMQVLQQGCLILQACTSLDTAAARPRDFIISRIGCFYELECQEWQKAICSYGGPDVKKWPLQLRRPLTDGMPVSSNGPSLQQQEIGLIHDRTLPSSPSSMYMPQTKPSGYIKAGLGQPSSRKQIMGGHTAADGTRGLLHWIKSISFIALSVDHTLQLVSQADSVSQGGTLTVHSSSTSSYLEGFTPVKSLGSTPASYIVIPSCSMRFLPAQPLQLPTCLTAESPPLAHLLHSKCTAIPLTTGFVVSKAVPSLRRDSRSNSKEEWPSVLSVSLIDYYGGKHSTQEKATRAGPIKQGDRASSNGDTKDSGVETRVILESIAAELHALSWMTASPTYLERRTALPFHCDMVLRLRRLLHFADKELSSHPERLQTQ</sequence>
<feature type="domain" description="Mediator complex subunit Med13 N-terminal" evidence="12">
    <location>
        <begin position="2"/>
        <end position="284"/>
    </location>
</feature>
<feature type="domain" description="Mediator complex subunit Med13 C-terminal" evidence="11">
    <location>
        <begin position="1528"/>
        <end position="1931"/>
    </location>
</feature>
<keyword evidence="5 9" id="KW-0805">Transcription regulation</keyword>
<keyword evidence="4 9" id="KW-0678">Repressor</keyword>
<dbReference type="Proteomes" id="UP000594263">
    <property type="component" value="Unplaced"/>
</dbReference>
<comment type="similarity">
    <text evidence="2 9">Belongs to the Mediator complex subunit 13 family.</text>
</comment>
<evidence type="ECO:0000256" key="7">
    <source>
        <dbReference type="ARBA" id="ARBA00023163"/>
    </source>
</evidence>
<evidence type="ECO:0000259" key="11">
    <source>
        <dbReference type="Pfam" id="PF06333"/>
    </source>
</evidence>
<name>A0A7N0THS8_KALFE</name>
<keyword evidence="6 9" id="KW-0010">Activator</keyword>
<dbReference type="InterPro" id="IPR021643">
    <property type="entry name" value="Mediator_Med13_N"/>
</dbReference>
<protein>
    <recommendedName>
        <fullName evidence="3 9">Mediator of RNA polymerase II transcription subunit 13</fullName>
    </recommendedName>
</protein>
<accession>A0A7N0THS8</accession>
<evidence type="ECO:0000256" key="1">
    <source>
        <dbReference type="ARBA" id="ARBA00004123"/>
    </source>
</evidence>
<evidence type="ECO:0000259" key="13">
    <source>
        <dbReference type="Pfam" id="PF18296"/>
    </source>
</evidence>
<dbReference type="InterPro" id="IPR051139">
    <property type="entry name" value="Mediator_complx_sub13"/>
</dbReference>
<evidence type="ECO:0000256" key="2">
    <source>
        <dbReference type="ARBA" id="ARBA00009354"/>
    </source>
</evidence>
<comment type="subcellular location">
    <subcellularLocation>
        <location evidence="1 9">Nucleus</location>
    </subcellularLocation>
</comment>
<comment type="function">
    <text evidence="9">Component of the Mediator complex, a coactivator involved in regulated transcription of nearly all RNA polymerase II-dependent genes. Mediator functions as a bridge to convey information from gene-specific regulatory proteins to the basal RNA polymerase II transcription machinery. Mediator is recruited to promoters by direct interactions with regulatory proteins and serves as a scaffold for the assembly of a functional preinitiation complex with RNA polymerase II and the general transcription factors.</text>
</comment>
<keyword evidence="7 9" id="KW-0804">Transcription</keyword>
<feature type="compositionally biased region" description="Low complexity" evidence="10">
    <location>
        <begin position="1053"/>
        <end position="1067"/>
    </location>
</feature>
<dbReference type="InterPro" id="IPR009401">
    <property type="entry name" value="Med13_C"/>
</dbReference>
<keyword evidence="8 9" id="KW-0539">Nucleus</keyword>
<dbReference type="InterPro" id="IPR041285">
    <property type="entry name" value="MID_MedPIWI"/>
</dbReference>
<dbReference type="PANTHER" id="PTHR48249:SF3">
    <property type="entry name" value="MEDIATOR OF RNA POLYMERASE II TRANSCRIPTION SUBUNIT 13"/>
    <property type="match status" value="1"/>
</dbReference>
<evidence type="ECO:0000256" key="5">
    <source>
        <dbReference type="ARBA" id="ARBA00023015"/>
    </source>
</evidence>
<dbReference type="GO" id="GO:0003713">
    <property type="term" value="F:transcription coactivator activity"/>
    <property type="evidence" value="ECO:0007669"/>
    <property type="project" value="TreeGrafter"/>
</dbReference>
<dbReference type="GO" id="GO:0016592">
    <property type="term" value="C:mediator complex"/>
    <property type="evidence" value="ECO:0007669"/>
    <property type="project" value="InterPro"/>
</dbReference>
<dbReference type="Gramene" id="Kaladp0037s0241.1.v1.1">
    <property type="protein sequence ID" value="Kaladp0037s0241.1.v1.1"/>
    <property type="gene ID" value="Kaladp0037s0241.v1.1"/>
</dbReference>
<comment type="subunit">
    <text evidence="9">Component of the Mediator complex.</text>
</comment>
<feature type="domain" description="MID" evidence="13">
    <location>
        <begin position="1143"/>
        <end position="1379"/>
    </location>
</feature>
<evidence type="ECO:0000256" key="4">
    <source>
        <dbReference type="ARBA" id="ARBA00022491"/>
    </source>
</evidence>
<dbReference type="Pfam" id="PF11597">
    <property type="entry name" value="Med13_N"/>
    <property type="match status" value="1"/>
</dbReference>
<dbReference type="GO" id="GO:0045944">
    <property type="term" value="P:positive regulation of transcription by RNA polymerase II"/>
    <property type="evidence" value="ECO:0007669"/>
    <property type="project" value="TreeGrafter"/>
</dbReference>
<keyword evidence="15" id="KW-1185">Reference proteome</keyword>
<dbReference type="EnsemblPlants" id="Kaladp0037s0241.1.v1.1">
    <property type="protein sequence ID" value="Kaladp0037s0241.1.v1.1"/>
    <property type="gene ID" value="Kaladp0037s0241.v1.1"/>
</dbReference>
<evidence type="ECO:0000313" key="15">
    <source>
        <dbReference type="Proteomes" id="UP000594263"/>
    </source>
</evidence>
<feature type="compositionally biased region" description="Basic and acidic residues" evidence="10">
    <location>
        <begin position="1073"/>
        <end position="1084"/>
    </location>
</feature>
<dbReference type="PANTHER" id="PTHR48249">
    <property type="entry name" value="MEDIATOR OF RNA POLYMERASE II TRANSCRIPTION SUBUNIT 13"/>
    <property type="match status" value="1"/>
</dbReference>
<proteinExistence type="inferred from homology"/>
<feature type="region of interest" description="Disordered" evidence="10">
    <location>
        <begin position="392"/>
        <end position="412"/>
    </location>
</feature>
<evidence type="ECO:0000256" key="10">
    <source>
        <dbReference type="SAM" id="MobiDB-lite"/>
    </source>
</evidence>
<dbReference type="Pfam" id="PF18296">
    <property type="entry name" value="MID_MedPIWI"/>
    <property type="match status" value="1"/>
</dbReference>
<evidence type="ECO:0000256" key="3">
    <source>
        <dbReference type="ARBA" id="ARBA00019618"/>
    </source>
</evidence>
<feature type="region of interest" description="Disordered" evidence="10">
    <location>
        <begin position="671"/>
        <end position="697"/>
    </location>
</feature>
<evidence type="ECO:0000256" key="6">
    <source>
        <dbReference type="ARBA" id="ARBA00023159"/>
    </source>
</evidence>
<evidence type="ECO:0000259" key="12">
    <source>
        <dbReference type="Pfam" id="PF11597"/>
    </source>
</evidence>
<feature type="region of interest" description="Disordered" evidence="10">
    <location>
        <begin position="1420"/>
        <end position="1441"/>
    </location>
</feature>
<evidence type="ECO:0000313" key="14">
    <source>
        <dbReference type="EnsemblPlants" id="Kaladp0037s0241.1.v1.1"/>
    </source>
</evidence>
<feature type="region of interest" description="Disordered" evidence="10">
    <location>
        <begin position="1053"/>
        <end position="1092"/>
    </location>
</feature>
<feature type="region of interest" description="Disordered" evidence="10">
    <location>
        <begin position="1865"/>
        <end position="1890"/>
    </location>
</feature>
<evidence type="ECO:0000256" key="9">
    <source>
        <dbReference type="RuleBase" id="RU364134"/>
    </source>
</evidence>
<feature type="compositionally biased region" description="Low complexity" evidence="10">
    <location>
        <begin position="392"/>
        <end position="409"/>
    </location>
</feature>